<dbReference type="Proteomes" id="UP001277972">
    <property type="component" value="Unassembled WGS sequence"/>
</dbReference>
<comment type="caution">
    <text evidence="1">The sequence shown here is derived from an EMBL/GenBank/DDBJ whole genome shotgun (WGS) entry which is preliminary data.</text>
</comment>
<organism evidence="1 2">
    <name type="scientific">Gracilibacillus pellucidus</name>
    <dbReference type="NCBI Taxonomy" id="3095368"/>
    <lineage>
        <taxon>Bacteria</taxon>
        <taxon>Bacillati</taxon>
        <taxon>Bacillota</taxon>
        <taxon>Bacilli</taxon>
        <taxon>Bacillales</taxon>
        <taxon>Bacillaceae</taxon>
        <taxon>Gracilibacillus</taxon>
    </lineage>
</organism>
<keyword evidence="2" id="KW-1185">Reference proteome</keyword>
<proteinExistence type="predicted"/>
<sequence>MGNKETERVHLTGSLTFNDYKKHLTYHLRKPVLFYFCFVFFFTVYFCYNIISDGAYIIIVPIVTIVATLVALIFSFLLNLLLRLLGRREFNSDLISKNEIKYIIDDEGIRQQVTERMHNFIEWRYIIKYYESEDLFRLYVSRRKAIIIPKRFFVSNDDLKVFKKIVNQNISRVKLMRK</sequence>
<evidence type="ECO:0000313" key="1">
    <source>
        <dbReference type="EMBL" id="MDX8045266.1"/>
    </source>
</evidence>
<gene>
    <name evidence="1" type="ORF">SH601_04625</name>
</gene>
<name>A0ACC6M2U0_9BACI</name>
<dbReference type="EMBL" id="JAWZSR010000002">
    <property type="protein sequence ID" value="MDX8045266.1"/>
    <property type="molecule type" value="Genomic_DNA"/>
</dbReference>
<evidence type="ECO:0000313" key="2">
    <source>
        <dbReference type="Proteomes" id="UP001277972"/>
    </source>
</evidence>
<accession>A0ACC6M2U0</accession>
<reference evidence="1" key="1">
    <citation type="submission" date="2023-11" db="EMBL/GenBank/DDBJ databases">
        <title>Gracilibacillus pellucida a moderately halophilic bacterium isolated from saline soil in Xinjiang province.</title>
        <authorList>
            <person name="Zhang Z."/>
            <person name="Tan F."/>
            <person name="Wang Y."/>
            <person name="Xia M."/>
        </authorList>
    </citation>
    <scope>NUCLEOTIDE SEQUENCE</scope>
    <source>
        <strain evidence="1">S3-1-1</strain>
    </source>
</reference>
<protein>
    <submittedName>
        <fullName evidence="1">YcxB family protein</fullName>
    </submittedName>
</protein>